<keyword evidence="3 6" id="KW-1133">Transmembrane helix</keyword>
<feature type="compositionally biased region" description="Low complexity" evidence="5">
    <location>
        <begin position="191"/>
        <end position="205"/>
    </location>
</feature>
<evidence type="ECO:0000256" key="5">
    <source>
        <dbReference type="SAM" id="MobiDB-lite"/>
    </source>
</evidence>
<dbReference type="GO" id="GO:0055085">
    <property type="term" value="P:transmembrane transport"/>
    <property type="evidence" value="ECO:0007669"/>
    <property type="project" value="InterPro"/>
</dbReference>
<dbReference type="Pfam" id="PF00916">
    <property type="entry name" value="Sulfate_transp"/>
    <property type="match status" value="1"/>
</dbReference>
<feature type="transmembrane region" description="Helical" evidence="6">
    <location>
        <begin position="452"/>
        <end position="473"/>
    </location>
</feature>
<dbReference type="EMBL" id="CALNXJ010000008">
    <property type="protein sequence ID" value="CAH3045687.1"/>
    <property type="molecule type" value="Genomic_DNA"/>
</dbReference>
<dbReference type="AlphaFoldDB" id="A0AAU9W478"/>
<gene>
    <name evidence="8" type="ORF">PMEA_00033692</name>
</gene>
<proteinExistence type="predicted"/>
<feature type="domain" description="STAS" evidence="7">
    <location>
        <begin position="565"/>
        <end position="738"/>
    </location>
</feature>
<dbReference type="InterPro" id="IPR002645">
    <property type="entry name" value="STAS_dom"/>
</dbReference>
<keyword evidence="2 6" id="KW-0812">Transmembrane</keyword>
<dbReference type="Pfam" id="PF01740">
    <property type="entry name" value="STAS"/>
    <property type="match status" value="1"/>
</dbReference>
<feature type="transmembrane region" description="Helical" evidence="6">
    <location>
        <begin position="380"/>
        <end position="398"/>
    </location>
</feature>
<feature type="region of interest" description="Disordered" evidence="5">
    <location>
        <begin position="183"/>
        <end position="205"/>
    </location>
</feature>
<name>A0AAU9W478_9CNID</name>
<comment type="subcellular location">
    <subcellularLocation>
        <location evidence="1">Membrane</location>
        <topology evidence="1">Multi-pass membrane protein</topology>
    </subcellularLocation>
</comment>
<evidence type="ECO:0000256" key="6">
    <source>
        <dbReference type="SAM" id="Phobius"/>
    </source>
</evidence>
<feature type="transmembrane region" description="Helical" evidence="6">
    <location>
        <begin position="510"/>
        <end position="543"/>
    </location>
</feature>
<dbReference type="SUPFAM" id="SSF52091">
    <property type="entry name" value="SpoIIaa-like"/>
    <property type="match status" value="1"/>
</dbReference>
<dbReference type="NCBIfam" id="TIGR00815">
    <property type="entry name" value="sulP"/>
    <property type="match status" value="1"/>
</dbReference>
<evidence type="ECO:0000259" key="7">
    <source>
        <dbReference type="PROSITE" id="PS50801"/>
    </source>
</evidence>
<dbReference type="CDD" id="cd07042">
    <property type="entry name" value="STAS_SulP_like_sulfate_transporter"/>
    <property type="match status" value="1"/>
</dbReference>
<feature type="transmembrane region" description="Helical" evidence="6">
    <location>
        <begin position="335"/>
        <end position="360"/>
    </location>
</feature>
<evidence type="ECO:0000313" key="8">
    <source>
        <dbReference type="EMBL" id="CAH3045687.1"/>
    </source>
</evidence>
<accession>A0AAU9W478</accession>
<feature type="transmembrane region" description="Helical" evidence="6">
    <location>
        <begin position="479"/>
        <end position="498"/>
    </location>
</feature>
<evidence type="ECO:0000256" key="4">
    <source>
        <dbReference type="ARBA" id="ARBA00023136"/>
    </source>
</evidence>
<reference evidence="8 9" key="1">
    <citation type="submission" date="2022-05" db="EMBL/GenBank/DDBJ databases">
        <authorList>
            <consortium name="Genoscope - CEA"/>
            <person name="William W."/>
        </authorList>
    </citation>
    <scope>NUCLEOTIDE SEQUENCE [LARGE SCALE GENOMIC DNA]</scope>
</reference>
<evidence type="ECO:0000313" key="9">
    <source>
        <dbReference type="Proteomes" id="UP001159428"/>
    </source>
</evidence>
<feature type="transmembrane region" description="Helical" evidence="6">
    <location>
        <begin position="160"/>
        <end position="176"/>
    </location>
</feature>
<protein>
    <recommendedName>
        <fullName evidence="7">STAS domain-containing protein</fullName>
    </recommendedName>
</protein>
<feature type="transmembrane region" description="Helical" evidence="6">
    <location>
        <begin position="295"/>
        <end position="314"/>
    </location>
</feature>
<dbReference type="Gene3D" id="3.30.750.24">
    <property type="entry name" value="STAS domain"/>
    <property type="match status" value="1"/>
</dbReference>
<sequence>MTRLHMLEWQNSRLQSKMESPVERASSRQSRDIAIARNVYDESFFTASKRHGSPLSSKEDSTKKSRYLNAVRRKLSPSSCSWSGFISVLTQLMPIIRWLPKYNFKEDLFPDLNGGVTVAVMHIPQGLAFAMLASLPPVTGLYTAIVPVLLYMIMGTSRHLSVGSFAVICLMVAQVVEREVGHMPATPSPAPGNSSMPSPSPTSGGSALWSPYDSAKLEVAISLSLLVGIIQVIMGVAKLGVVATYLSDPLISGFTTGSAVLVVNSQLKHILGLTVPRITGSFAAVKIFIHMMKNIPSANVGAVITGLLCLFLLIGLKEINVRFKDKLKVPIPAELLVVVVGTAISYGAAINANFGTPIIGEIPKGLPPLSVPSLSKISNIFSDAFVIAVVIFATNISLSTMFAKKRGYSVDPNQELIAYGAGNIGGSFFSCFPICNALARTAVQENLANTQLCSVVVIILVLLVLLFIAPLFFHLPKAILAAVVIANLVGLLKQFRRLRQLWGIHKPDAIVWFFSCFGVILLGVGLGLGVGVICALFIVVFSLSRSKYTILGRVKETELYRDINQWPSAFEVRSVKVVRLESPLFFGNAERFREALIDATGVDPGSQQEAPKLGNDGEKHDLLKNKSGGSYGGIPGVKPIPEDKVRTSRTAAVEVDEPQTCIRAIVIDCSSFTSIDSVGLQTLPSLLSEFKKAGVKIYLAGCSSNLIKRLASPSERSAIQAIPRHAMFPSIHDAVTSAARSRNNPVSSTIT</sequence>
<feature type="transmembrane region" description="Helical" evidence="6">
    <location>
        <begin position="127"/>
        <end position="153"/>
    </location>
</feature>
<dbReference type="GO" id="GO:0016020">
    <property type="term" value="C:membrane"/>
    <property type="evidence" value="ECO:0007669"/>
    <property type="project" value="UniProtKB-SubCell"/>
</dbReference>
<dbReference type="PANTHER" id="PTHR11814">
    <property type="entry name" value="SULFATE TRANSPORTER"/>
    <property type="match status" value="1"/>
</dbReference>
<organism evidence="8 9">
    <name type="scientific">Pocillopora meandrina</name>
    <dbReference type="NCBI Taxonomy" id="46732"/>
    <lineage>
        <taxon>Eukaryota</taxon>
        <taxon>Metazoa</taxon>
        <taxon>Cnidaria</taxon>
        <taxon>Anthozoa</taxon>
        <taxon>Hexacorallia</taxon>
        <taxon>Scleractinia</taxon>
        <taxon>Astrocoeniina</taxon>
        <taxon>Pocilloporidae</taxon>
        <taxon>Pocillopora</taxon>
    </lineage>
</organism>
<feature type="transmembrane region" description="Helical" evidence="6">
    <location>
        <begin position="219"/>
        <end position="246"/>
    </location>
</feature>
<keyword evidence="9" id="KW-1185">Reference proteome</keyword>
<dbReference type="PROSITE" id="PS50801">
    <property type="entry name" value="STAS"/>
    <property type="match status" value="1"/>
</dbReference>
<dbReference type="InterPro" id="IPR011547">
    <property type="entry name" value="SLC26A/SulP_dom"/>
</dbReference>
<evidence type="ECO:0000256" key="3">
    <source>
        <dbReference type="ARBA" id="ARBA00022989"/>
    </source>
</evidence>
<evidence type="ECO:0000256" key="1">
    <source>
        <dbReference type="ARBA" id="ARBA00004141"/>
    </source>
</evidence>
<dbReference type="Proteomes" id="UP001159428">
    <property type="component" value="Unassembled WGS sequence"/>
</dbReference>
<keyword evidence="4 6" id="KW-0472">Membrane</keyword>
<comment type="caution">
    <text evidence="8">The sequence shown here is derived from an EMBL/GenBank/DDBJ whole genome shotgun (WGS) entry which is preliminary data.</text>
</comment>
<dbReference type="InterPro" id="IPR001902">
    <property type="entry name" value="SLC26A/SulP_fam"/>
</dbReference>
<evidence type="ECO:0000256" key="2">
    <source>
        <dbReference type="ARBA" id="ARBA00022692"/>
    </source>
</evidence>
<dbReference type="InterPro" id="IPR036513">
    <property type="entry name" value="STAS_dom_sf"/>
</dbReference>